<dbReference type="InterPro" id="IPR019039">
    <property type="entry name" value="T4-Rnl1-like_N"/>
</dbReference>
<evidence type="ECO:0000259" key="1">
    <source>
        <dbReference type="Pfam" id="PF09511"/>
    </source>
</evidence>
<keyword evidence="2" id="KW-0436">Ligase</keyword>
<accession>A0A4V2FR66</accession>
<dbReference type="RefSeq" id="WP_207223617.1">
    <property type="nucleotide sequence ID" value="NZ_SHKL01000001.1"/>
</dbReference>
<dbReference type="GO" id="GO:0016874">
    <property type="term" value="F:ligase activity"/>
    <property type="evidence" value="ECO:0007669"/>
    <property type="project" value="UniProtKB-KW"/>
</dbReference>
<protein>
    <submittedName>
        <fullName evidence="2">RNA ligase</fullName>
    </submittedName>
</protein>
<evidence type="ECO:0000313" key="3">
    <source>
        <dbReference type="Proteomes" id="UP000291591"/>
    </source>
</evidence>
<dbReference type="Pfam" id="PF09511">
    <property type="entry name" value="RNA_lig_T4_1"/>
    <property type="match status" value="1"/>
</dbReference>
<dbReference type="AlphaFoldDB" id="A0A4V2FR66"/>
<name>A0A4V2FR66_PSEST</name>
<comment type="caution">
    <text evidence="2">The sequence shown here is derived from an EMBL/GenBank/DDBJ whole genome shotgun (WGS) entry which is preliminary data.</text>
</comment>
<gene>
    <name evidence="2" type="ORF">EV383_4425</name>
</gene>
<organism evidence="2 3">
    <name type="scientific">Pseudonocardia sediminis</name>
    <dbReference type="NCBI Taxonomy" id="1397368"/>
    <lineage>
        <taxon>Bacteria</taxon>
        <taxon>Bacillati</taxon>
        <taxon>Actinomycetota</taxon>
        <taxon>Actinomycetes</taxon>
        <taxon>Pseudonocardiales</taxon>
        <taxon>Pseudonocardiaceae</taxon>
        <taxon>Pseudonocardia</taxon>
    </lineage>
</organism>
<keyword evidence="3" id="KW-1185">Reference proteome</keyword>
<feature type="domain" description="T4 RNA ligase 1-like N-terminal" evidence="1">
    <location>
        <begin position="58"/>
        <end position="177"/>
    </location>
</feature>
<evidence type="ECO:0000313" key="2">
    <source>
        <dbReference type="EMBL" id="RZT87500.1"/>
    </source>
</evidence>
<dbReference type="EMBL" id="SHKL01000001">
    <property type="protein sequence ID" value="RZT87500.1"/>
    <property type="molecule type" value="Genomic_DNA"/>
</dbReference>
<reference evidence="2 3" key="1">
    <citation type="submission" date="2019-02" db="EMBL/GenBank/DDBJ databases">
        <title>Sequencing the genomes of 1000 actinobacteria strains.</title>
        <authorList>
            <person name="Klenk H.-P."/>
        </authorList>
    </citation>
    <scope>NUCLEOTIDE SEQUENCE [LARGE SCALE GENOMIC DNA]</scope>
    <source>
        <strain evidence="2 3">DSM 45779</strain>
    </source>
</reference>
<dbReference type="Proteomes" id="UP000291591">
    <property type="component" value="Unassembled WGS sequence"/>
</dbReference>
<sequence>MQTAAANITDLFGVNDLDAAIAAGHVKRQEHPTLPLSIYNYTDTCQWDSAWTPVTRTCRGLIVDAHGGIVARPFPKVHNHHEPNAPTIDGREAVEVTDKVDGSLGILYPADGEYGIATRGSFTSEQAQHATALWAQRYTRTVCPIPGVTTLFEIVYPANRIVIDYAGQDDLVLLGGVRDHDGQHVPAWRLANAIQWPGPVVEAFAFGSYADALAAAPRPGREGFVVRSIVSGAAVKVKQADYVALHRIVTGLNARTVWERLGEGDDIADLISGLPDEFHGWVSMVARDLQRDAAAIEDTAGEDHTAILRFLPAGWTRKDYAMVAKDRPNKAYLFRLLDGRGVSDLAWREVKPSADHRPSNLRCQTEDAA</sequence>
<proteinExistence type="predicted"/>